<dbReference type="AlphaFoldDB" id="A0A8S0TX20"/>
<dbReference type="Gramene" id="OE9A071840T1">
    <property type="protein sequence ID" value="OE9A071840C1"/>
    <property type="gene ID" value="OE9A071840"/>
</dbReference>
<comment type="caution">
    <text evidence="1">The sequence shown here is derived from an EMBL/GenBank/DDBJ whole genome shotgun (WGS) entry which is preliminary data.</text>
</comment>
<organism evidence="1 2">
    <name type="scientific">Olea europaea subsp. europaea</name>
    <dbReference type="NCBI Taxonomy" id="158383"/>
    <lineage>
        <taxon>Eukaryota</taxon>
        <taxon>Viridiplantae</taxon>
        <taxon>Streptophyta</taxon>
        <taxon>Embryophyta</taxon>
        <taxon>Tracheophyta</taxon>
        <taxon>Spermatophyta</taxon>
        <taxon>Magnoliopsida</taxon>
        <taxon>eudicotyledons</taxon>
        <taxon>Gunneridae</taxon>
        <taxon>Pentapetalae</taxon>
        <taxon>asterids</taxon>
        <taxon>lamiids</taxon>
        <taxon>Lamiales</taxon>
        <taxon>Oleaceae</taxon>
        <taxon>Oleeae</taxon>
        <taxon>Olea</taxon>
    </lineage>
</organism>
<evidence type="ECO:0000313" key="1">
    <source>
        <dbReference type="EMBL" id="CAA3010800.1"/>
    </source>
</evidence>
<dbReference type="EMBL" id="CACTIH010007352">
    <property type="protein sequence ID" value="CAA3010800.1"/>
    <property type="molecule type" value="Genomic_DNA"/>
</dbReference>
<keyword evidence="2" id="KW-1185">Reference proteome</keyword>
<sequence>MEEIGVLVTGSIPISKKMEALILQIRDDDPNIASKMFLRYYSTIPEIHSSKQNLDSDSPQLNFSVYGNLVDLYLEGSIRKLPELPVSLNQLTLAGSRLEKDPMMELGKRINLKKLQLRANSYIGSEMDEEEEDEIEDLAIQLTSRIKNKGKDLLHEEESGEEIVEIQTATLEPDLVTPAYINTAQCSFQKKLHDELFQKQLELEKHKTQSSMAQA</sequence>
<accession>A0A8S0TX20</accession>
<name>A0A8S0TX20_OLEEU</name>
<proteinExistence type="predicted"/>
<gene>
    <name evidence="1" type="ORF">OLEA9_A071840</name>
</gene>
<evidence type="ECO:0000313" key="2">
    <source>
        <dbReference type="Proteomes" id="UP000594638"/>
    </source>
</evidence>
<reference evidence="1 2" key="1">
    <citation type="submission" date="2019-12" db="EMBL/GenBank/DDBJ databases">
        <authorList>
            <person name="Alioto T."/>
            <person name="Alioto T."/>
            <person name="Gomez Garrido J."/>
        </authorList>
    </citation>
    <scope>NUCLEOTIDE SEQUENCE [LARGE SCALE GENOMIC DNA]</scope>
</reference>
<protein>
    <submittedName>
        <fullName evidence="1">Uncharacterized protein</fullName>
    </submittedName>
</protein>
<dbReference type="Proteomes" id="UP000594638">
    <property type="component" value="Unassembled WGS sequence"/>
</dbReference>